<sequence>MKFITEEVMPWGYENYNITKESERTIIGGLSLGGLTASYIALKRWDIFGKVLSQSGSYWYEEQWLTKEFEKEQKLPIRFYLNAGLLEDAPYDDEPVMMEVINNMRDVLLSKGYDVKYENFQSGHDYLCWGETLATGLISLNTD</sequence>
<proteinExistence type="predicted"/>
<organism evidence="1">
    <name type="scientific">bioreactor metagenome</name>
    <dbReference type="NCBI Taxonomy" id="1076179"/>
    <lineage>
        <taxon>unclassified sequences</taxon>
        <taxon>metagenomes</taxon>
        <taxon>ecological metagenomes</taxon>
    </lineage>
</organism>
<name>A0A645GE26_9ZZZZ</name>
<dbReference type="PANTHER" id="PTHR48098:SF3">
    <property type="entry name" value="IRON(III) ENTEROBACTIN ESTERASE"/>
    <property type="match status" value="1"/>
</dbReference>
<dbReference type="InterPro" id="IPR000801">
    <property type="entry name" value="Esterase-like"/>
</dbReference>
<evidence type="ECO:0000313" key="1">
    <source>
        <dbReference type="EMBL" id="MPN25171.1"/>
    </source>
</evidence>
<dbReference type="AlphaFoldDB" id="A0A645GE26"/>
<dbReference type="SUPFAM" id="SSF53474">
    <property type="entry name" value="alpha/beta-Hydrolases"/>
    <property type="match status" value="1"/>
</dbReference>
<dbReference type="InterPro" id="IPR029058">
    <property type="entry name" value="AB_hydrolase_fold"/>
</dbReference>
<comment type="caution">
    <text evidence="1">The sequence shown here is derived from an EMBL/GenBank/DDBJ whole genome shotgun (WGS) entry which is preliminary data.</text>
</comment>
<dbReference type="PANTHER" id="PTHR48098">
    <property type="entry name" value="ENTEROCHELIN ESTERASE-RELATED"/>
    <property type="match status" value="1"/>
</dbReference>
<reference evidence="1" key="1">
    <citation type="submission" date="2019-08" db="EMBL/GenBank/DDBJ databases">
        <authorList>
            <person name="Kucharzyk K."/>
            <person name="Murdoch R.W."/>
            <person name="Higgins S."/>
            <person name="Loffler F."/>
        </authorList>
    </citation>
    <scope>NUCLEOTIDE SEQUENCE</scope>
</reference>
<dbReference type="Gene3D" id="3.40.50.1820">
    <property type="entry name" value="alpha/beta hydrolase"/>
    <property type="match status" value="1"/>
</dbReference>
<dbReference type="Pfam" id="PF00756">
    <property type="entry name" value="Esterase"/>
    <property type="match status" value="1"/>
</dbReference>
<dbReference type="EMBL" id="VSSQ01074243">
    <property type="protein sequence ID" value="MPN25171.1"/>
    <property type="molecule type" value="Genomic_DNA"/>
</dbReference>
<accession>A0A645GE26</accession>
<gene>
    <name evidence="1" type="primary">fes_2</name>
    <name evidence="1" type="ORF">SDC9_172578</name>
</gene>
<protein>
    <submittedName>
        <fullName evidence="1">Enterochelin esterase</fullName>
    </submittedName>
</protein>
<dbReference type="InterPro" id="IPR050583">
    <property type="entry name" value="Mycobacterial_A85_antigen"/>
</dbReference>